<evidence type="ECO:0000256" key="1">
    <source>
        <dbReference type="ARBA" id="ARBA00006643"/>
    </source>
</evidence>
<dbReference type="FunFam" id="1.25.40.10:FF:000227">
    <property type="entry name" value="Pentatricopeptide repeat-containing protein At3g13880"/>
    <property type="match status" value="1"/>
</dbReference>
<feature type="domain" description="DYW" evidence="4">
    <location>
        <begin position="727"/>
        <end position="819"/>
    </location>
</feature>
<dbReference type="AlphaFoldDB" id="A0AAU9NB13"/>
<dbReference type="FunFam" id="1.25.40.10:FF:001404">
    <property type="entry name" value="Putative pentatricopeptide repeat-containing protein"/>
    <property type="match status" value="1"/>
</dbReference>
<accession>A0AAU9NB13</accession>
<keyword evidence="6" id="KW-1185">Reference proteome</keyword>
<organism evidence="5 6">
    <name type="scientific">Lactuca virosa</name>
    <dbReference type="NCBI Taxonomy" id="75947"/>
    <lineage>
        <taxon>Eukaryota</taxon>
        <taxon>Viridiplantae</taxon>
        <taxon>Streptophyta</taxon>
        <taxon>Embryophyta</taxon>
        <taxon>Tracheophyta</taxon>
        <taxon>Spermatophyta</taxon>
        <taxon>Magnoliopsida</taxon>
        <taxon>eudicotyledons</taxon>
        <taxon>Gunneridae</taxon>
        <taxon>Pentapetalae</taxon>
        <taxon>asterids</taxon>
        <taxon>campanulids</taxon>
        <taxon>Asterales</taxon>
        <taxon>Asteraceae</taxon>
        <taxon>Cichorioideae</taxon>
        <taxon>Cichorieae</taxon>
        <taxon>Lactucinae</taxon>
        <taxon>Lactuca</taxon>
    </lineage>
</organism>
<dbReference type="InterPro" id="IPR046848">
    <property type="entry name" value="E_motif"/>
</dbReference>
<reference evidence="5 6" key="1">
    <citation type="submission" date="2022-01" db="EMBL/GenBank/DDBJ databases">
        <authorList>
            <person name="Xiong W."/>
            <person name="Schranz E."/>
        </authorList>
    </citation>
    <scope>NUCLEOTIDE SEQUENCE [LARGE SCALE GENOMIC DNA]</scope>
</reference>
<evidence type="ECO:0000259" key="4">
    <source>
        <dbReference type="Pfam" id="PF14432"/>
    </source>
</evidence>
<dbReference type="InterPro" id="IPR011990">
    <property type="entry name" value="TPR-like_helical_dom_sf"/>
</dbReference>
<comment type="similarity">
    <text evidence="1">Belongs to the PPR family. PCMP-H subfamily.</text>
</comment>
<dbReference type="Pfam" id="PF20431">
    <property type="entry name" value="E_motif"/>
    <property type="match status" value="1"/>
</dbReference>
<dbReference type="EMBL" id="CAKMRJ010003334">
    <property type="protein sequence ID" value="CAH1431940.1"/>
    <property type="molecule type" value="Genomic_DNA"/>
</dbReference>
<keyword evidence="2" id="KW-0677">Repeat</keyword>
<protein>
    <recommendedName>
        <fullName evidence="4">DYW domain-containing protein</fullName>
    </recommendedName>
</protein>
<dbReference type="NCBIfam" id="TIGR00756">
    <property type="entry name" value="PPR"/>
    <property type="match status" value="7"/>
</dbReference>
<dbReference type="PANTHER" id="PTHR47926">
    <property type="entry name" value="PENTATRICOPEPTIDE REPEAT-CONTAINING PROTEIN"/>
    <property type="match status" value="1"/>
</dbReference>
<dbReference type="FunFam" id="1.25.40.10:FF:000031">
    <property type="entry name" value="Pentatricopeptide repeat-containing protein mitochondrial"/>
    <property type="match status" value="1"/>
</dbReference>
<proteinExistence type="inferred from homology"/>
<dbReference type="Proteomes" id="UP001157418">
    <property type="component" value="Unassembled WGS sequence"/>
</dbReference>
<dbReference type="InterPro" id="IPR046960">
    <property type="entry name" value="PPR_At4g14850-like_plant"/>
</dbReference>
<name>A0AAU9NB13_9ASTR</name>
<sequence length="819" mass="92612">MIIVFPMRLCRSGTTSTYRKRRWLPIPCSHYTTNTMDATIIKTGFHPNTSRSNFQLKDLVANGQLAQAHQLFDQMRHRNTYSFYTLISGYVNSGNLARARALFDDMPVRTEVSWTILIGGYSKHNQPVGAFKLYAEMCRWGTPPDDVTFTTLFSCCNETLMTKTITQVHSHVIKLGFNYTLKVCNSLLDAYCKTGTLELANRVFIEMLTRDSVTFNTMITGYSNKGLNNQAINLFIEMQNSGMIPSEYTFAAVICATMGLNDFPLGLQFHTLVIKSNFIWNIFVSNSFLDFYSKNDSIDNAKQLFDEMTLLDCVSYNVIITGFAWAGRLKESLNLFHELQLTSFDRKQFPFATMLSLAANETNLKMGRQIHAQILVTEANSDIQVSNALVDMYARCDRFEEANVIFSSLLNKNSVPWTAIISAYVQKGFYNEALDVFKQMLESHVYGDHATFASTLRASSNLTSLSLGKQLHSCMITSGCISNVFCGSSLLDMYAKCGYIKDAIQVFDEMPLRNIVSWNTMLTAYAQIGDGEATIRTFNELVNSGVKPDSVSFLEVLTGCSHSGLVDEGLAYFKSMTQIVVKREHYASIVDLLCRCGRFHEAEKIMHEMPFDPDEIMLTSVLRACRIYKNQDFAKRMADALFNMEVLRDAGAYITMSSIYAEAGQWEDVSKVKMAMKNRGVKKLPAYSWVEVNHEVHVFSANDRIHPRIGEIWEKIDVLGRKMEEEGYKADTSVIVQNVNEDVKLESLKYHSERLAIAFALISTPEGSRIVVMKNLRACVDCHSAIKVISKIVGRDIVVRDSSRFHHFRDGCCSCGDYW</sequence>
<dbReference type="PROSITE" id="PS51375">
    <property type="entry name" value="PPR"/>
    <property type="match status" value="8"/>
</dbReference>
<feature type="repeat" description="PPR" evidence="3">
    <location>
        <begin position="514"/>
        <end position="548"/>
    </location>
</feature>
<feature type="repeat" description="PPR" evidence="3">
    <location>
        <begin position="649"/>
        <end position="683"/>
    </location>
</feature>
<evidence type="ECO:0000256" key="3">
    <source>
        <dbReference type="PROSITE-ProRule" id="PRU00708"/>
    </source>
</evidence>
<dbReference type="SUPFAM" id="SSF48452">
    <property type="entry name" value="TPR-like"/>
    <property type="match status" value="1"/>
</dbReference>
<dbReference type="GO" id="GO:0008270">
    <property type="term" value="F:zinc ion binding"/>
    <property type="evidence" value="ECO:0007669"/>
    <property type="project" value="InterPro"/>
</dbReference>
<feature type="repeat" description="PPR" evidence="3">
    <location>
        <begin position="79"/>
        <end position="109"/>
    </location>
</feature>
<feature type="repeat" description="PPR" evidence="3">
    <location>
        <begin position="180"/>
        <end position="210"/>
    </location>
</feature>
<dbReference type="Gene3D" id="1.25.40.10">
    <property type="entry name" value="Tetratricopeptide repeat domain"/>
    <property type="match status" value="6"/>
</dbReference>
<feature type="repeat" description="PPR" evidence="3">
    <location>
        <begin position="413"/>
        <end position="447"/>
    </location>
</feature>
<gene>
    <name evidence="5" type="ORF">LVIROSA_LOCUS18634</name>
</gene>
<dbReference type="InterPro" id="IPR002885">
    <property type="entry name" value="PPR_rpt"/>
</dbReference>
<dbReference type="GO" id="GO:0003723">
    <property type="term" value="F:RNA binding"/>
    <property type="evidence" value="ECO:0007669"/>
    <property type="project" value="InterPro"/>
</dbReference>
<dbReference type="Pfam" id="PF01535">
    <property type="entry name" value="PPR"/>
    <property type="match status" value="7"/>
</dbReference>
<feature type="repeat" description="PPR" evidence="3">
    <location>
        <begin position="110"/>
        <end position="144"/>
    </location>
</feature>
<evidence type="ECO:0000256" key="2">
    <source>
        <dbReference type="ARBA" id="ARBA00022737"/>
    </source>
</evidence>
<dbReference type="GO" id="GO:0009451">
    <property type="term" value="P:RNA modification"/>
    <property type="evidence" value="ECO:0007669"/>
    <property type="project" value="InterPro"/>
</dbReference>
<dbReference type="InterPro" id="IPR032867">
    <property type="entry name" value="DYW_dom"/>
</dbReference>
<evidence type="ECO:0000313" key="6">
    <source>
        <dbReference type="Proteomes" id="UP001157418"/>
    </source>
</evidence>
<dbReference type="Pfam" id="PF14432">
    <property type="entry name" value="DYW_deaminase"/>
    <property type="match status" value="1"/>
</dbReference>
<feature type="repeat" description="PPR" evidence="3">
    <location>
        <begin position="312"/>
        <end position="346"/>
    </location>
</feature>
<feature type="repeat" description="PPR" evidence="3">
    <location>
        <begin position="211"/>
        <end position="245"/>
    </location>
</feature>
<comment type="caution">
    <text evidence="5">The sequence shown here is derived from an EMBL/GenBank/DDBJ whole genome shotgun (WGS) entry which is preliminary data.</text>
</comment>
<dbReference type="Pfam" id="PF13041">
    <property type="entry name" value="PPR_2"/>
    <property type="match status" value="3"/>
</dbReference>
<evidence type="ECO:0000313" key="5">
    <source>
        <dbReference type="EMBL" id="CAH1431940.1"/>
    </source>
</evidence>